<dbReference type="CDD" id="cd00299">
    <property type="entry name" value="GST_C_family"/>
    <property type="match status" value="1"/>
</dbReference>
<evidence type="ECO:0000313" key="2">
    <source>
        <dbReference type="EMBL" id="TEB27760.1"/>
    </source>
</evidence>
<dbReference type="AlphaFoldDB" id="A0A4Y7T0T1"/>
<accession>A0A4Y7T0T1</accession>
<dbReference type="Pfam" id="PF22041">
    <property type="entry name" value="GST_C_7"/>
    <property type="match status" value="1"/>
</dbReference>
<organism evidence="2 3">
    <name type="scientific">Coprinellus micaceus</name>
    <name type="common">Glistening ink-cap mushroom</name>
    <name type="synonym">Coprinus micaceus</name>
    <dbReference type="NCBI Taxonomy" id="71717"/>
    <lineage>
        <taxon>Eukaryota</taxon>
        <taxon>Fungi</taxon>
        <taxon>Dikarya</taxon>
        <taxon>Basidiomycota</taxon>
        <taxon>Agaricomycotina</taxon>
        <taxon>Agaricomycetes</taxon>
        <taxon>Agaricomycetidae</taxon>
        <taxon>Agaricales</taxon>
        <taxon>Agaricineae</taxon>
        <taxon>Psathyrellaceae</taxon>
        <taxon>Coprinellus</taxon>
    </lineage>
</organism>
<dbReference type="EMBL" id="QPFP01000037">
    <property type="protein sequence ID" value="TEB27760.1"/>
    <property type="molecule type" value="Genomic_DNA"/>
</dbReference>
<dbReference type="Pfam" id="PF13417">
    <property type="entry name" value="GST_N_3"/>
    <property type="match status" value="1"/>
</dbReference>
<name>A0A4Y7T0T1_COPMI</name>
<keyword evidence="3" id="KW-1185">Reference proteome</keyword>
<dbReference type="OrthoDB" id="4951845at2759"/>
<reference evidence="2 3" key="1">
    <citation type="journal article" date="2019" name="Nat. Ecol. Evol.">
        <title>Megaphylogeny resolves global patterns of mushroom evolution.</title>
        <authorList>
            <person name="Varga T."/>
            <person name="Krizsan K."/>
            <person name="Foldi C."/>
            <person name="Dima B."/>
            <person name="Sanchez-Garcia M."/>
            <person name="Sanchez-Ramirez S."/>
            <person name="Szollosi G.J."/>
            <person name="Szarkandi J.G."/>
            <person name="Papp V."/>
            <person name="Albert L."/>
            <person name="Andreopoulos W."/>
            <person name="Angelini C."/>
            <person name="Antonin V."/>
            <person name="Barry K.W."/>
            <person name="Bougher N.L."/>
            <person name="Buchanan P."/>
            <person name="Buyck B."/>
            <person name="Bense V."/>
            <person name="Catcheside P."/>
            <person name="Chovatia M."/>
            <person name="Cooper J."/>
            <person name="Damon W."/>
            <person name="Desjardin D."/>
            <person name="Finy P."/>
            <person name="Geml J."/>
            <person name="Haridas S."/>
            <person name="Hughes K."/>
            <person name="Justo A."/>
            <person name="Karasinski D."/>
            <person name="Kautmanova I."/>
            <person name="Kiss B."/>
            <person name="Kocsube S."/>
            <person name="Kotiranta H."/>
            <person name="LaButti K.M."/>
            <person name="Lechner B.E."/>
            <person name="Liimatainen K."/>
            <person name="Lipzen A."/>
            <person name="Lukacs Z."/>
            <person name="Mihaltcheva S."/>
            <person name="Morgado L.N."/>
            <person name="Niskanen T."/>
            <person name="Noordeloos M.E."/>
            <person name="Ohm R.A."/>
            <person name="Ortiz-Santana B."/>
            <person name="Ovrebo C."/>
            <person name="Racz N."/>
            <person name="Riley R."/>
            <person name="Savchenko A."/>
            <person name="Shiryaev A."/>
            <person name="Soop K."/>
            <person name="Spirin V."/>
            <person name="Szebenyi C."/>
            <person name="Tomsovsky M."/>
            <person name="Tulloss R.E."/>
            <person name="Uehling J."/>
            <person name="Grigoriev I.V."/>
            <person name="Vagvolgyi C."/>
            <person name="Papp T."/>
            <person name="Martin F.M."/>
            <person name="Miettinen O."/>
            <person name="Hibbett D.S."/>
            <person name="Nagy L.G."/>
        </authorList>
    </citation>
    <scope>NUCLEOTIDE SEQUENCE [LARGE SCALE GENOMIC DNA]</scope>
    <source>
        <strain evidence="2 3">FP101781</strain>
    </source>
</reference>
<dbReference type="InterPro" id="IPR054416">
    <property type="entry name" value="GST_UstS-like_C"/>
</dbReference>
<comment type="caution">
    <text evidence="2">The sequence shown here is derived from an EMBL/GenBank/DDBJ whole genome shotgun (WGS) entry which is preliminary data.</text>
</comment>
<evidence type="ECO:0000259" key="1">
    <source>
        <dbReference type="PROSITE" id="PS50404"/>
    </source>
</evidence>
<gene>
    <name evidence="2" type="ORF">FA13DRAFT_1736225</name>
</gene>
<protein>
    <recommendedName>
        <fullName evidence="1">GST N-terminal domain-containing protein</fullName>
    </recommendedName>
</protein>
<dbReference type="InterPro" id="IPR036282">
    <property type="entry name" value="Glutathione-S-Trfase_C_sf"/>
</dbReference>
<dbReference type="Gene3D" id="3.40.30.10">
    <property type="entry name" value="Glutaredoxin"/>
    <property type="match status" value="1"/>
</dbReference>
<dbReference type="Gene3D" id="1.20.1050.10">
    <property type="match status" value="1"/>
</dbReference>
<sequence length="261" mass="29718">MITFFDVTSSIPGKAWNATAWKTRFSLNFKGIPCKTQWLEYPEIAPVLESHGIPPYKTKEDGTPYYTVPAILDVDDETGAVKAKLLDSLAIAKYLDDAYPDTPRLLPADKAALEEQEQLHATWLYGMLPTLILLGCGSVGLLNKESQEHFSRARAKDMYMYNVERLEDVPLTPEHRQELWTQAKASFDNFDALLKEKEAKNGGPWFTGNKPSFVDCMFGGYFMWAIKVFGEESKEWADIMEWNDGRWARLVERLKPYASVS</sequence>
<dbReference type="SUPFAM" id="SSF52833">
    <property type="entry name" value="Thioredoxin-like"/>
    <property type="match status" value="1"/>
</dbReference>
<evidence type="ECO:0000313" key="3">
    <source>
        <dbReference type="Proteomes" id="UP000298030"/>
    </source>
</evidence>
<dbReference type="Proteomes" id="UP000298030">
    <property type="component" value="Unassembled WGS sequence"/>
</dbReference>
<dbReference type="InterPro" id="IPR004045">
    <property type="entry name" value="Glutathione_S-Trfase_N"/>
</dbReference>
<dbReference type="STRING" id="71717.A0A4Y7T0T1"/>
<dbReference type="PROSITE" id="PS50404">
    <property type="entry name" value="GST_NTER"/>
    <property type="match status" value="1"/>
</dbReference>
<dbReference type="SUPFAM" id="SSF47616">
    <property type="entry name" value="GST C-terminal domain-like"/>
    <property type="match status" value="1"/>
</dbReference>
<dbReference type="InterPro" id="IPR036249">
    <property type="entry name" value="Thioredoxin-like_sf"/>
</dbReference>
<proteinExistence type="predicted"/>
<feature type="domain" description="GST N-terminal" evidence="1">
    <location>
        <begin position="7"/>
        <end position="103"/>
    </location>
</feature>